<dbReference type="Gene3D" id="3.40.190.10">
    <property type="entry name" value="Periplasmic binding protein-like II"/>
    <property type="match status" value="2"/>
</dbReference>
<dbReference type="Pfam" id="PF13531">
    <property type="entry name" value="SBP_bac_11"/>
    <property type="match status" value="1"/>
</dbReference>
<evidence type="ECO:0000313" key="7">
    <source>
        <dbReference type="EMBL" id="WNZ26944.1"/>
    </source>
</evidence>
<dbReference type="CDD" id="cd13537">
    <property type="entry name" value="PBP2_YvgL_like"/>
    <property type="match status" value="1"/>
</dbReference>
<evidence type="ECO:0000256" key="1">
    <source>
        <dbReference type="ARBA" id="ARBA00009175"/>
    </source>
</evidence>
<feature type="binding site" evidence="5">
    <location>
        <position position="45"/>
    </location>
    <ligand>
        <name>molybdate</name>
        <dbReference type="ChEBI" id="CHEBI:36264"/>
    </ligand>
</feature>
<dbReference type="EMBL" id="CP053587">
    <property type="protein sequence ID" value="WNZ26944.1"/>
    <property type="molecule type" value="Genomic_DNA"/>
</dbReference>
<dbReference type="GO" id="GO:0030973">
    <property type="term" value="F:molybdate ion binding"/>
    <property type="evidence" value="ECO:0007669"/>
    <property type="project" value="UniProtKB-ARBA"/>
</dbReference>
<dbReference type="PANTHER" id="PTHR30632">
    <property type="entry name" value="MOLYBDATE-BINDING PERIPLASMIC PROTEIN"/>
    <property type="match status" value="1"/>
</dbReference>
<evidence type="ECO:0000256" key="2">
    <source>
        <dbReference type="ARBA" id="ARBA00022505"/>
    </source>
</evidence>
<feature type="binding site" evidence="5">
    <location>
        <position position="200"/>
    </location>
    <ligand>
        <name>molybdate</name>
        <dbReference type="ChEBI" id="CHEBI:36264"/>
    </ligand>
</feature>
<proteinExistence type="inferred from homology"/>
<dbReference type="SUPFAM" id="SSF53850">
    <property type="entry name" value="Periplasmic binding protein-like II"/>
    <property type="match status" value="1"/>
</dbReference>
<dbReference type="PANTHER" id="PTHR30632:SF0">
    <property type="entry name" value="SULFATE-BINDING PROTEIN"/>
    <property type="match status" value="1"/>
</dbReference>
<accession>A0AA96WKQ6</accession>
<feature type="binding site" evidence="5">
    <location>
        <position position="155"/>
    </location>
    <ligand>
        <name>molybdate</name>
        <dbReference type="ChEBI" id="CHEBI:36264"/>
    </ligand>
</feature>
<feature type="binding site" evidence="5">
    <location>
        <position position="73"/>
    </location>
    <ligand>
        <name>molybdate</name>
        <dbReference type="ChEBI" id="CHEBI:36264"/>
    </ligand>
</feature>
<name>A0AA96WKQ6_9CYAN</name>
<dbReference type="GO" id="GO:0046872">
    <property type="term" value="F:metal ion binding"/>
    <property type="evidence" value="ECO:0007669"/>
    <property type="project" value="UniProtKB-KW"/>
</dbReference>
<dbReference type="GO" id="GO:1901359">
    <property type="term" value="F:tungstate binding"/>
    <property type="evidence" value="ECO:0007669"/>
    <property type="project" value="UniProtKB-ARBA"/>
</dbReference>
<evidence type="ECO:0000256" key="4">
    <source>
        <dbReference type="ARBA" id="ARBA00022729"/>
    </source>
</evidence>
<evidence type="ECO:0000256" key="6">
    <source>
        <dbReference type="SAM" id="SignalP"/>
    </source>
</evidence>
<dbReference type="InterPro" id="IPR041879">
    <property type="entry name" value="YvgL-like_PBP2"/>
</dbReference>
<dbReference type="PIRSF" id="PIRSF004846">
    <property type="entry name" value="ModA"/>
    <property type="match status" value="1"/>
</dbReference>
<dbReference type="NCBIfam" id="TIGR01256">
    <property type="entry name" value="modA"/>
    <property type="match status" value="1"/>
</dbReference>
<organism evidence="7">
    <name type="scientific">Leptolyngbya sp. NK1-12</name>
    <dbReference type="NCBI Taxonomy" id="2547451"/>
    <lineage>
        <taxon>Bacteria</taxon>
        <taxon>Bacillati</taxon>
        <taxon>Cyanobacteriota</taxon>
        <taxon>Cyanophyceae</taxon>
        <taxon>Leptolyngbyales</taxon>
        <taxon>Leptolyngbyaceae</taxon>
        <taxon>Leptolyngbya group</taxon>
        <taxon>Leptolyngbya</taxon>
    </lineage>
</organism>
<dbReference type="RefSeq" id="WP_316436517.1">
    <property type="nucleotide sequence ID" value="NZ_CP053587.1"/>
</dbReference>
<feature type="chain" id="PRO_5041706554" evidence="6">
    <location>
        <begin position="24"/>
        <end position="265"/>
    </location>
</feature>
<dbReference type="AlphaFoldDB" id="A0AA96WKQ6"/>
<dbReference type="PROSITE" id="PS51257">
    <property type="entry name" value="PROKAR_LIPOPROTEIN"/>
    <property type="match status" value="1"/>
</dbReference>
<comment type="similarity">
    <text evidence="1">Belongs to the bacterial solute-binding protein ModA family.</text>
</comment>
<protein>
    <submittedName>
        <fullName evidence="7">Molybdate ABC transporter substrate-binding protein</fullName>
    </submittedName>
</protein>
<evidence type="ECO:0000256" key="5">
    <source>
        <dbReference type="PIRSR" id="PIRSR004846-1"/>
    </source>
</evidence>
<sequence length="265" mass="28134">MKRKQVLAFLGGLLIALTGSVGCSTVAPVPASDQSTTLLIAAAASLQNALEDIDPIFEAANPGITVSYTFAASGPLQQQIEQGAPVDVFISAATKQMDALQTKDLILSETRRNLLTNQLVLVVPQNSRLQLTSFQQLTDPTIKKILVGEPRSVPAGQYAEELFSNLGILDQLRTKFVYGNSVRSVLGTVESGNADAGIVYATDAKSSNRVKSALTATATLHTPIVYPIAVIKASPNQQAARAYAQFLSSKQSHAIFEKYGFGIAP</sequence>
<feature type="binding site" evidence="5">
    <location>
        <position position="182"/>
    </location>
    <ligand>
        <name>molybdate</name>
        <dbReference type="ChEBI" id="CHEBI:36264"/>
    </ligand>
</feature>
<gene>
    <name evidence="7" type="primary">modA</name>
    <name evidence="7" type="ORF">HJG54_28880</name>
</gene>
<feature type="signal peptide" evidence="6">
    <location>
        <begin position="1"/>
        <end position="23"/>
    </location>
</feature>
<evidence type="ECO:0000256" key="3">
    <source>
        <dbReference type="ARBA" id="ARBA00022723"/>
    </source>
</evidence>
<keyword evidence="2 5" id="KW-0500">Molybdenum</keyword>
<dbReference type="FunFam" id="3.40.190.10:FF:000035">
    <property type="entry name" value="Molybdate ABC transporter substrate-binding protein"/>
    <property type="match status" value="1"/>
</dbReference>
<dbReference type="GO" id="GO:0015689">
    <property type="term" value="P:molybdate ion transport"/>
    <property type="evidence" value="ECO:0007669"/>
    <property type="project" value="InterPro"/>
</dbReference>
<reference evidence="7" key="1">
    <citation type="submission" date="2020-05" db="EMBL/GenBank/DDBJ databases">
        <authorList>
            <person name="Zhu T."/>
            <person name="Keshari N."/>
            <person name="Lu X."/>
        </authorList>
    </citation>
    <scope>NUCLEOTIDE SEQUENCE</scope>
    <source>
        <strain evidence="7">NK1-12</strain>
    </source>
</reference>
<dbReference type="InterPro" id="IPR050682">
    <property type="entry name" value="ModA/WtpA"/>
</dbReference>
<dbReference type="InterPro" id="IPR005950">
    <property type="entry name" value="ModA"/>
</dbReference>
<keyword evidence="3 5" id="KW-0479">Metal-binding</keyword>
<keyword evidence="4 6" id="KW-0732">Signal</keyword>